<name>A0A975JY03_9MYCO</name>
<feature type="transmembrane region" description="Helical" evidence="1">
    <location>
        <begin position="624"/>
        <end position="644"/>
    </location>
</feature>
<feature type="transmembrane region" description="Helical" evidence="1">
    <location>
        <begin position="582"/>
        <end position="604"/>
    </location>
</feature>
<dbReference type="RefSeq" id="WP_211699032.1">
    <property type="nucleotide sequence ID" value="NZ_CP046600.1"/>
</dbReference>
<protein>
    <recommendedName>
        <fullName evidence="4">Oxidoreductase</fullName>
    </recommendedName>
</protein>
<keyword evidence="3" id="KW-1185">Reference proteome</keyword>
<dbReference type="Proteomes" id="UP000682202">
    <property type="component" value="Chromosome"/>
</dbReference>
<dbReference type="AlphaFoldDB" id="A0A975JY03"/>
<keyword evidence="1" id="KW-0812">Transmembrane</keyword>
<evidence type="ECO:0000256" key="1">
    <source>
        <dbReference type="SAM" id="Phobius"/>
    </source>
</evidence>
<accession>A0A975JY03</accession>
<gene>
    <name evidence="2" type="ORF">F6B93_10435</name>
</gene>
<evidence type="ECO:0008006" key="4">
    <source>
        <dbReference type="Google" id="ProtNLM"/>
    </source>
</evidence>
<proteinExistence type="predicted"/>
<keyword evidence="1" id="KW-0472">Membrane</keyword>
<evidence type="ECO:0000313" key="3">
    <source>
        <dbReference type="Proteomes" id="UP000682202"/>
    </source>
</evidence>
<organism evidence="2 3">
    <name type="scientific">Mycobacterium spongiae</name>
    <dbReference type="NCBI Taxonomy" id="886343"/>
    <lineage>
        <taxon>Bacteria</taxon>
        <taxon>Bacillati</taxon>
        <taxon>Actinomycetota</taxon>
        <taxon>Actinomycetes</taxon>
        <taxon>Mycobacteriales</taxon>
        <taxon>Mycobacteriaceae</taxon>
        <taxon>Mycobacterium</taxon>
    </lineage>
</organism>
<sequence length="647" mass="68000">MTRSSVPGLLVSCEDWIARLKGAAASGQCVDLAPGEDLEPADGATWSPDRRVPAAALRAVLTCADLVVDSGGLRIRGARIIGALDLNHVVFRHPLYLIQCLLDETLCITGATILDLNLRGTHLPGIDMVRSEITGSMFAGDGFEAAGEIRASGAKIQGDLDVSGATLNNPEGCALNLDIAEIGGNLVAAGGFQANGEISALQAAIKGQLDLRGATLTNPNGCALILNGAEIGSSVFAGEAFEANGEIRAWDATIKGPLRLSGATVTNPNGCSLNLFGAEIGSSVYAGDGFEANGQFLAWAATIKGQLYLSGATLNNPNDCALSLSGAEIADNLLAGDGFEARGEINAMGARINGDFRLSGANLYNPNGVALNLKKAKLGVLTLAPESVQGPIVLNRAVIEDLVTASKDPPPVVATGWTLGDIHGPLRYDWRIAKKWLNAKSPSSTQPPRREQKGRAPVQPWYELADVYERNGGPAAARHLRFAAANKTTKQSPWPTKLVRRAYLLLAGNGYYPLIAALWLLLVVVAGWRLVATNREDILPAHEVVAAIQHQMGDRAPPITAETPCEKLSDLAKAENIKTLRAYPCMTSFAFAVNTILPAAGGVIESDWVVAPDATRALTLGLPMLKFTAWGLAALLLAAITGLLRKT</sequence>
<dbReference type="EMBL" id="CP046600">
    <property type="protein sequence ID" value="QUR67458.1"/>
    <property type="molecule type" value="Genomic_DNA"/>
</dbReference>
<dbReference type="KEGG" id="mspg:F6B93_10435"/>
<keyword evidence="1" id="KW-1133">Transmembrane helix</keyword>
<evidence type="ECO:0000313" key="2">
    <source>
        <dbReference type="EMBL" id="QUR67458.1"/>
    </source>
</evidence>
<reference evidence="2" key="1">
    <citation type="submission" date="2019-12" db="EMBL/GenBank/DDBJ databases">
        <title>Mycobacterium spongiae sp. nov.</title>
        <authorList>
            <person name="Stinear T."/>
        </authorList>
    </citation>
    <scope>NUCLEOTIDE SEQUENCE</scope>
    <source>
        <strain evidence="2">FSD4b-SM</strain>
    </source>
</reference>
<feature type="transmembrane region" description="Helical" evidence="1">
    <location>
        <begin position="510"/>
        <end position="531"/>
    </location>
</feature>